<dbReference type="Gene3D" id="1.20.1260.10">
    <property type="match status" value="1"/>
</dbReference>
<dbReference type="AlphaFoldDB" id="A0A1G1XWS0"/>
<comment type="caution">
    <text evidence="1">The sequence shown here is derived from an EMBL/GenBank/DDBJ whole genome shotgun (WGS) entry which is preliminary data.</text>
</comment>
<sequence length="62" mass="7095">MPENLVAEAKKAIEAEIKLQDHYRQMAKGVSNPKVKAVLHDLLLMEEMNEVLLRSLNQHLES</sequence>
<accession>A0A1G1XWS0</accession>
<proteinExistence type="predicted"/>
<reference evidence="1 2" key="1">
    <citation type="journal article" date="2016" name="Nat. Commun.">
        <title>Thousands of microbial genomes shed light on interconnected biogeochemical processes in an aquifer system.</title>
        <authorList>
            <person name="Anantharaman K."/>
            <person name="Brown C.T."/>
            <person name="Hug L.A."/>
            <person name="Sharon I."/>
            <person name="Castelle C.J."/>
            <person name="Probst A.J."/>
            <person name="Thomas B.C."/>
            <person name="Singh A."/>
            <person name="Wilkins M.J."/>
            <person name="Karaoz U."/>
            <person name="Brodie E.L."/>
            <person name="Williams K.H."/>
            <person name="Hubbard S.S."/>
            <person name="Banfield J.F."/>
        </authorList>
    </citation>
    <scope>NUCLEOTIDE SEQUENCE [LARGE SCALE GENOMIC DNA]</scope>
</reference>
<dbReference type="Proteomes" id="UP000176241">
    <property type="component" value="Unassembled WGS sequence"/>
</dbReference>
<name>A0A1G1XWS0_9BACT</name>
<dbReference type="InterPro" id="IPR009078">
    <property type="entry name" value="Ferritin-like_SF"/>
</dbReference>
<evidence type="ECO:0000313" key="2">
    <source>
        <dbReference type="Proteomes" id="UP000176241"/>
    </source>
</evidence>
<organism evidence="1 2">
    <name type="scientific">Candidatus Buchananbacteria bacterium RIFCSPHIGHO2_01_FULL_39_8</name>
    <dbReference type="NCBI Taxonomy" id="1797533"/>
    <lineage>
        <taxon>Bacteria</taxon>
        <taxon>Candidatus Buchananiibacteriota</taxon>
    </lineage>
</organism>
<evidence type="ECO:0008006" key="3">
    <source>
        <dbReference type="Google" id="ProtNLM"/>
    </source>
</evidence>
<dbReference type="InterPro" id="IPR012347">
    <property type="entry name" value="Ferritin-like"/>
</dbReference>
<gene>
    <name evidence="1" type="ORF">A2731_02280</name>
</gene>
<dbReference type="SUPFAM" id="SSF47240">
    <property type="entry name" value="Ferritin-like"/>
    <property type="match status" value="1"/>
</dbReference>
<protein>
    <recommendedName>
        <fullName evidence="3">Rubrerythrin diiron-binding domain-containing protein</fullName>
    </recommendedName>
</protein>
<evidence type="ECO:0000313" key="1">
    <source>
        <dbReference type="EMBL" id="OGY44545.1"/>
    </source>
</evidence>
<dbReference type="EMBL" id="MHIC01000027">
    <property type="protein sequence ID" value="OGY44545.1"/>
    <property type="molecule type" value="Genomic_DNA"/>
</dbReference>